<dbReference type="OrthoDB" id="3042027at2759"/>
<proteinExistence type="predicted"/>
<gene>
    <name evidence="1" type="ORF">MVEN_01887500</name>
</gene>
<comment type="caution">
    <text evidence="1">The sequence shown here is derived from an EMBL/GenBank/DDBJ whole genome shotgun (WGS) entry which is preliminary data.</text>
</comment>
<name>A0A8H7CL04_9AGAR</name>
<reference evidence="1" key="1">
    <citation type="submission" date="2020-05" db="EMBL/GenBank/DDBJ databases">
        <title>Mycena genomes resolve the evolution of fungal bioluminescence.</title>
        <authorList>
            <person name="Tsai I.J."/>
        </authorList>
    </citation>
    <scope>NUCLEOTIDE SEQUENCE</scope>
    <source>
        <strain evidence="1">CCC161011</strain>
    </source>
</reference>
<organism evidence="1 2">
    <name type="scientific">Mycena venus</name>
    <dbReference type="NCBI Taxonomy" id="2733690"/>
    <lineage>
        <taxon>Eukaryota</taxon>
        <taxon>Fungi</taxon>
        <taxon>Dikarya</taxon>
        <taxon>Basidiomycota</taxon>
        <taxon>Agaricomycotina</taxon>
        <taxon>Agaricomycetes</taxon>
        <taxon>Agaricomycetidae</taxon>
        <taxon>Agaricales</taxon>
        <taxon>Marasmiineae</taxon>
        <taxon>Mycenaceae</taxon>
        <taxon>Mycena</taxon>
    </lineage>
</organism>
<dbReference type="AlphaFoldDB" id="A0A8H7CL04"/>
<sequence length="216" mass="23698">MTGNSQWSYRAATTPGSLHTTIHIQTMPHALAQRRSAALAPYQAKCPPTPRIPFLPLPGQVIYSRPQIPALFPIDLSQVGLSSVHMALLSDTIPPFTMISVQAAAGYVLCKVKTGSSVMSTADFVQFLQYLVRTALPPYSDLSPTVQQSVKDHFISRHGSHGPARWARFVSGTPRFGFPTGHDILLGNVMLWTLDPDPLGVWVATVDVPRPRYPTW</sequence>
<dbReference type="EMBL" id="JACAZI010000018">
    <property type="protein sequence ID" value="KAF7341500.1"/>
    <property type="molecule type" value="Genomic_DNA"/>
</dbReference>
<dbReference type="Proteomes" id="UP000620124">
    <property type="component" value="Unassembled WGS sequence"/>
</dbReference>
<evidence type="ECO:0000313" key="2">
    <source>
        <dbReference type="Proteomes" id="UP000620124"/>
    </source>
</evidence>
<accession>A0A8H7CL04</accession>
<evidence type="ECO:0000313" key="1">
    <source>
        <dbReference type="EMBL" id="KAF7341500.1"/>
    </source>
</evidence>
<keyword evidence="2" id="KW-1185">Reference proteome</keyword>
<protein>
    <submittedName>
        <fullName evidence="1">Uncharacterized protein</fullName>
    </submittedName>
</protein>